<feature type="region of interest" description="Disordered" evidence="1">
    <location>
        <begin position="654"/>
        <end position="685"/>
    </location>
</feature>
<dbReference type="Proteomes" id="UP001597018">
    <property type="component" value="Unassembled WGS sequence"/>
</dbReference>
<gene>
    <name evidence="5" type="primary">pglZ</name>
    <name evidence="5" type="ORF">ACFQ16_29675</name>
</gene>
<sequence length="894" mass="96586">MSAPPTVDHRVIEALVQQMLPHAGDRRLLLVHARYEDSVESFTAGEARRRVHVVDQHSVLGMVEAWQQHLRVHAEDDDLLVVTTSVQEEELGWDLLAYAILRSVRNVDRAHIVAQRFGAVDVDQRIRREDWLIDALLDAEPAEGWPRSGSVLTRDRALRALIGARLNRPASGDGTLDAGTLLEWSRGVDTVRFEQLKQSERDGLSQWLADTVGDAAKVLMRFVVEGRAADAMPLGVVASAAIGPNASLDAGLALGGLLGGAHGAELRSFTEAVVGTLERWLHEAETSRNRESARQRVLQVMERADEIASGAGLTGCLGDNRFLPSAFNSRLRSLAAALPTGSNRKEVGDAESALLVLRDHVMARLQPGRLRAAEMAVRIARWLDRPAATATSVAAAVEQQMAETAWADRALNVLWHGDPEGDPVVGQAYRSLWEAGRRRRDELDKAFAQRLSAWSKHASTVEPSGCLLVEQVLPEIAAPVAKNAAPLVLVLDGMSGAVATGLAEELVGKSWLEVSREPGRRDAAVAAIPSVTHVSRASLLTGTVTAGDQNTEKEGFQAFWRKRRRAAQLFHKADIGGGAGKLFSDELHAALADSEAVVGVVLNTIDDALDHGQEGDRTEWTVDKITYLPALLDAARSYQRPVVLVSDHGHVLDRGSDSPVPASGVESARWRTGEPGPGEVVLTGPRVVGGDGEVVAPWRESIRYTLRKAGYHGGASLAEMTVPVLVLLPTLEQLPNGWHVLPVESSEPEWWGSRAPHTTTKREPDEPAKSRKATAPDNTDALFAIGAAPEETLGSKVVSSSVYKEQRNFVPRAPDKRAVAAVIDALAAQPDHMLTLSAVANAAGRAARQPEFFGTALERLLNIDGYPIVSRADGRTRIKLDVETLRLQFGVDTG</sequence>
<dbReference type="Pfam" id="PF25862">
    <property type="entry name" value="PglZ_1st"/>
    <property type="match status" value="1"/>
</dbReference>
<organism evidence="5 6">
    <name type="scientific">Saccharopolyspora rosea</name>
    <dbReference type="NCBI Taxonomy" id="524884"/>
    <lineage>
        <taxon>Bacteria</taxon>
        <taxon>Bacillati</taxon>
        <taxon>Actinomycetota</taxon>
        <taxon>Actinomycetes</taxon>
        <taxon>Pseudonocardiales</taxon>
        <taxon>Pseudonocardiaceae</taxon>
        <taxon>Saccharopolyspora</taxon>
    </lineage>
</organism>
<protein>
    <submittedName>
        <fullName evidence="5">BREX-2 system phosphatase PglZ</fullName>
    </submittedName>
</protein>
<feature type="compositionally biased region" description="Basic and acidic residues" evidence="1">
    <location>
        <begin position="760"/>
        <end position="769"/>
    </location>
</feature>
<feature type="domain" description="Alkaline phosphatase-like protein PglZ N-terminal" evidence="3">
    <location>
        <begin position="21"/>
        <end position="108"/>
    </location>
</feature>
<dbReference type="InterPro" id="IPR058880">
    <property type="entry name" value="PglZ_N"/>
</dbReference>
<feature type="region of interest" description="Disordered" evidence="1">
    <location>
        <begin position="747"/>
        <end position="776"/>
    </location>
</feature>
<reference evidence="6" key="1">
    <citation type="journal article" date="2019" name="Int. J. Syst. Evol. Microbiol.">
        <title>The Global Catalogue of Microorganisms (GCM) 10K type strain sequencing project: providing services to taxonomists for standard genome sequencing and annotation.</title>
        <authorList>
            <consortium name="The Broad Institute Genomics Platform"/>
            <consortium name="The Broad Institute Genome Sequencing Center for Infectious Disease"/>
            <person name="Wu L."/>
            <person name="Ma J."/>
        </authorList>
    </citation>
    <scope>NUCLEOTIDE SEQUENCE [LARGE SCALE GENOMIC DNA]</scope>
    <source>
        <strain evidence="6">CCUG 56401</strain>
    </source>
</reference>
<dbReference type="Pfam" id="PF25861">
    <property type="entry name" value="PglZ_2nd"/>
    <property type="match status" value="1"/>
</dbReference>
<accession>A0ABW3G4R6</accession>
<keyword evidence="6" id="KW-1185">Reference proteome</keyword>
<evidence type="ECO:0000259" key="2">
    <source>
        <dbReference type="Pfam" id="PF25861"/>
    </source>
</evidence>
<comment type="caution">
    <text evidence="5">The sequence shown here is derived from an EMBL/GenBank/DDBJ whole genome shotgun (WGS) entry which is preliminary data.</text>
</comment>
<feature type="domain" description="Alkaline phosphatase-like protein PglZ second" evidence="2">
    <location>
        <begin position="177"/>
        <end position="321"/>
    </location>
</feature>
<evidence type="ECO:0000256" key="1">
    <source>
        <dbReference type="SAM" id="MobiDB-lite"/>
    </source>
</evidence>
<dbReference type="InterPro" id="IPR047992">
    <property type="entry name" value="BREX_PglZ"/>
</dbReference>
<evidence type="ECO:0000259" key="4">
    <source>
        <dbReference type="Pfam" id="PF25863"/>
    </source>
</evidence>
<name>A0ABW3G4R6_9PSEU</name>
<dbReference type="RefSeq" id="WP_345601537.1">
    <property type="nucleotide sequence ID" value="NZ_BAABLT010000036.1"/>
</dbReference>
<dbReference type="Pfam" id="PF25863">
    <property type="entry name" value="PglZ_C"/>
    <property type="match status" value="1"/>
</dbReference>
<evidence type="ECO:0000259" key="3">
    <source>
        <dbReference type="Pfam" id="PF25862"/>
    </source>
</evidence>
<dbReference type="Pfam" id="PF08665">
    <property type="entry name" value="PglZ"/>
    <property type="match status" value="1"/>
</dbReference>
<evidence type="ECO:0000313" key="5">
    <source>
        <dbReference type="EMBL" id="MFD0923936.1"/>
    </source>
</evidence>
<feature type="domain" description="Alkaline phosphatase-like protein PglZ C-terminal" evidence="4">
    <location>
        <begin position="789"/>
        <end position="890"/>
    </location>
</feature>
<evidence type="ECO:0000313" key="6">
    <source>
        <dbReference type="Proteomes" id="UP001597018"/>
    </source>
</evidence>
<dbReference type="EMBL" id="JBHTIW010000048">
    <property type="protein sequence ID" value="MFD0923936.1"/>
    <property type="molecule type" value="Genomic_DNA"/>
</dbReference>
<dbReference type="NCBIfam" id="NF033446">
    <property type="entry name" value="BREX_PglZ_2"/>
    <property type="match status" value="1"/>
</dbReference>
<dbReference type="InterPro" id="IPR058881">
    <property type="entry name" value="PglZ_2nd"/>
</dbReference>
<proteinExistence type="predicted"/>
<dbReference type="InterPro" id="IPR058882">
    <property type="entry name" value="PglZ_C"/>
</dbReference>